<dbReference type="InterPro" id="IPR038765">
    <property type="entry name" value="Papain-like_cys_pep_sf"/>
</dbReference>
<dbReference type="Proteomes" id="UP001269968">
    <property type="component" value="Unassembled WGS sequence"/>
</dbReference>
<evidence type="ECO:0008006" key="3">
    <source>
        <dbReference type="Google" id="ProtNLM"/>
    </source>
</evidence>
<dbReference type="AlphaFoldDB" id="A0AAW9HF40"/>
<comment type="caution">
    <text evidence="1">The sequence shown here is derived from an EMBL/GenBank/DDBJ whole genome shotgun (WGS) entry which is preliminary data.</text>
</comment>
<organism evidence="1 2">
    <name type="scientific">Pectobacterium brasiliense</name>
    <dbReference type="NCBI Taxonomy" id="180957"/>
    <lineage>
        <taxon>Bacteria</taxon>
        <taxon>Pseudomonadati</taxon>
        <taxon>Pseudomonadota</taxon>
        <taxon>Gammaproteobacteria</taxon>
        <taxon>Enterobacterales</taxon>
        <taxon>Pectobacteriaceae</taxon>
        <taxon>Pectobacterium</taxon>
    </lineage>
</organism>
<accession>A0AAW9HF40</accession>
<dbReference type="EMBL" id="JAXHOZ010000078">
    <property type="protein sequence ID" value="MDY4379902.1"/>
    <property type="molecule type" value="Genomic_DNA"/>
</dbReference>
<dbReference type="SUPFAM" id="SSF54001">
    <property type="entry name" value="Cysteine proteinases"/>
    <property type="match status" value="1"/>
</dbReference>
<reference evidence="1" key="1">
    <citation type="submission" date="2023-11" db="EMBL/GenBank/DDBJ databases">
        <title>Comparative genomics revealed phylogeny of phytopathogenic Pectobacterium aroidearum based on whole-genome sequencing and function of putative horizontal acquire islands in P. aroidearum PccS1.</title>
        <authorList>
            <person name="Fan J."/>
            <person name="Yang L."/>
        </authorList>
    </citation>
    <scope>NUCLEOTIDE SEQUENCE</scope>
    <source>
        <strain evidence="1">NJAU140</strain>
    </source>
</reference>
<evidence type="ECO:0000313" key="1">
    <source>
        <dbReference type="EMBL" id="MDY4379902.1"/>
    </source>
</evidence>
<dbReference type="RefSeq" id="WP_317178350.1">
    <property type="nucleotide sequence ID" value="NZ_JAXHOZ010000078.1"/>
</dbReference>
<gene>
    <name evidence="1" type="ORF">SOV92_19120</name>
</gene>
<proteinExistence type="predicted"/>
<dbReference type="Gene3D" id="3.90.1720.10">
    <property type="entry name" value="endopeptidase domain like (from Nostoc punctiforme)"/>
    <property type="match status" value="1"/>
</dbReference>
<sequence length="465" mass="52618">MHNSASIKLDLNELQGCGPLLRKSKLQPGDVLLVRGNNPFSSLIVMMSGGQYSHAAIWIPVGNADFTDLFLAESDTAGVGFTSIIPMSLYQEGLSTSETVYCIPDNPKNWVLLRHPECKNIDAAQMLQASIQLQKNDFFKTYSAVPRLLEAVTLPTPYHILFKGLAQTVECFRIDKGTRGAFCSELVATFFSTLGLDLFSNDRPPNTVAPNDFLLPECCLKVVADAFVDTDTLPPGTYGYGSIVQARKDDPYLSEMIKSRGVSDQLSATVDSLKSNLREVHARLTERQNKQATIIENQFMQSIEKAEKWGDSSEVDKLQRYVTMYKYGNRLLLCSDEYDKRLRNVEPPSEDIVSWNNANATLHYIAIEMMSCSQNALIRIEIISGLRRIRKTHSNSKPSILELVKFRRYRVKILKDWQKRKHECYEVRDFQKRLLVKGMLSKQAQAYMRDVAQITCQCLINDFAP</sequence>
<name>A0AAW9HF40_9GAMM</name>
<protein>
    <recommendedName>
        <fullName evidence="3">Permuted papain-like amidase enzyme, YaeF/YiiX, C92 family</fullName>
    </recommendedName>
</protein>
<evidence type="ECO:0000313" key="2">
    <source>
        <dbReference type="Proteomes" id="UP001269968"/>
    </source>
</evidence>